<name>A0A7W8A5Q2_9ACTN</name>
<comment type="caution">
    <text evidence="1">The sequence shown here is derived from an EMBL/GenBank/DDBJ whole genome shotgun (WGS) entry which is preliminary data.</text>
</comment>
<reference evidence="1 2" key="1">
    <citation type="submission" date="2020-08" db="EMBL/GenBank/DDBJ databases">
        <title>Genomic Encyclopedia of Type Strains, Phase IV (KMG-IV): sequencing the most valuable type-strain genomes for metagenomic binning, comparative biology and taxonomic classification.</title>
        <authorList>
            <person name="Goeker M."/>
        </authorList>
    </citation>
    <scope>NUCLEOTIDE SEQUENCE [LARGE SCALE GENOMIC DNA]</scope>
    <source>
        <strain evidence="1 2">DSM 45385</strain>
    </source>
</reference>
<evidence type="ECO:0000313" key="2">
    <source>
        <dbReference type="Proteomes" id="UP000568380"/>
    </source>
</evidence>
<dbReference type="RefSeq" id="WP_221340814.1">
    <property type="nucleotide sequence ID" value="NZ_JACHIN010000006.1"/>
</dbReference>
<organism evidence="1 2">
    <name type="scientific">Nonomuraea endophytica</name>
    <dbReference type="NCBI Taxonomy" id="714136"/>
    <lineage>
        <taxon>Bacteria</taxon>
        <taxon>Bacillati</taxon>
        <taxon>Actinomycetota</taxon>
        <taxon>Actinomycetes</taxon>
        <taxon>Streptosporangiales</taxon>
        <taxon>Streptosporangiaceae</taxon>
        <taxon>Nonomuraea</taxon>
    </lineage>
</organism>
<gene>
    <name evidence="1" type="ORF">HNR40_004975</name>
</gene>
<dbReference type="EMBL" id="JACHIN010000006">
    <property type="protein sequence ID" value="MBB5079489.1"/>
    <property type="molecule type" value="Genomic_DNA"/>
</dbReference>
<dbReference type="AlphaFoldDB" id="A0A7W8A5Q2"/>
<evidence type="ECO:0000313" key="1">
    <source>
        <dbReference type="EMBL" id="MBB5079489.1"/>
    </source>
</evidence>
<accession>A0A7W8A5Q2</accession>
<protein>
    <submittedName>
        <fullName evidence="1">Uncharacterized protein</fullName>
    </submittedName>
</protein>
<sequence>MELVTRLYDQFGFDTVDNSPLSESWRSGPGQPAWTAHEHQTRAELIANLAAARR</sequence>
<dbReference type="Proteomes" id="UP000568380">
    <property type="component" value="Unassembled WGS sequence"/>
</dbReference>
<proteinExistence type="predicted"/>
<keyword evidence="2" id="KW-1185">Reference proteome</keyword>